<keyword evidence="1" id="KW-0472">Membrane</keyword>
<feature type="transmembrane region" description="Helical" evidence="1">
    <location>
        <begin position="21"/>
        <end position="41"/>
    </location>
</feature>
<dbReference type="AlphaFoldDB" id="A0A150F4H2"/>
<keyword evidence="1" id="KW-0812">Transmembrane</keyword>
<organism evidence="2 3">
    <name type="scientific">Bacillus nakamurai</name>
    <dbReference type="NCBI Taxonomy" id="1793963"/>
    <lineage>
        <taxon>Bacteria</taxon>
        <taxon>Bacillati</taxon>
        <taxon>Bacillota</taxon>
        <taxon>Bacilli</taxon>
        <taxon>Bacillales</taxon>
        <taxon>Bacillaceae</taxon>
        <taxon>Bacillus</taxon>
    </lineage>
</organism>
<accession>A0A150F4H2</accession>
<evidence type="ECO:0000313" key="2">
    <source>
        <dbReference type="EMBL" id="KXZ17090.1"/>
    </source>
</evidence>
<sequence>MISIDKEKEEGKQQNKKARSLADIAKWGKITGVLLIIAGSLSALTALITVLGAIPGVLLIISGVMLLRSAKAAASLQNGLEEDAEENMLDNYASFIKMQFFYAAASIAAGIIGFILMIIVFVIIGISAYYSTDANDSPDSYYYENNPLFE</sequence>
<feature type="transmembrane region" description="Helical" evidence="1">
    <location>
        <begin position="47"/>
        <end position="67"/>
    </location>
</feature>
<protein>
    <recommendedName>
        <fullName evidence="4">DUF5362 domain-containing protein</fullName>
    </recommendedName>
</protein>
<reference evidence="3" key="1">
    <citation type="submission" date="2016-02" db="EMBL/GenBank/DDBJ databases">
        <authorList>
            <person name="Dunlap C."/>
        </authorList>
    </citation>
    <scope>NUCLEOTIDE SEQUENCE [LARGE SCALE GENOMIC DNA]</scope>
    <source>
        <strain evidence="3">NRRL B-41092</strain>
    </source>
</reference>
<evidence type="ECO:0008006" key="4">
    <source>
        <dbReference type="Google" id="ProtNLM"/>
    </source>
</evidence>
<keyword evidence="1" id="KW-1133">Transmembrane helix</keyword>
<dbReference type="Pfam" id="PF17319">
    <property type="entry name" value="DUF5362"/>
    <property type="match status" value="1"/>
</dbReference>
<evidence type="ECO:0000256" key="1">
    <source>
        <dbReference type="SAM" id="Phobius"/>
    </source>
</evidence>
<feature type="transmembrane region" description="Helical" evidence="1">
    <location>
        <begin position="100"/>
        <end position="130"/>
    </location>
</feature>
<dbReference type="InterPro" id="IPR035287">
    <property type="entry name" value="DUF5362"/>
</dbReference>
<comment type="caution">
    <text evidence="2">The sequence shown here is derived from an EMBL/GenBank/DDBJ whole genome shotgun (WGS) entry which is preliminary data.</text>
</comment>
<evidence type="ECO:0000313" key="3">
    <source>
        <dbReference type="Proteomes" id="UP000075430"/>
    </source>
</evidence>
<dbReference type="RefSeq" id="WP_061522559.1">
    <property type="nucleotide sequence ID" value="NZ_JAJJBV010000014.1"/>
</dbReference>
<name>A0A150F4H2_9BACI</name>
<keyword evidence="3" id="KW-1185">Reference proteome</keyword>
<gene>
    <name evidence="2" type="ORF">AXI58_01460</name>
</gene>
<dbReference type="OrthoDB" id="2939744at2"/>
<dbReference type="STRING" id="1793963.AXI58_01460"/>
<dbReference type="EMBL" id="LSBA01000023">
    <property type="protein sequence ID" value="KXZ17090.1"/>
    <property type="molecule type" value="Genomic_DNA"/>
</dbReference>
<proteinExistence type="predicted"/>
<dbReference type="Proteomes" id="UP000075430">
    <property type="component" value="Unassembled WGS sequence"/>
</dbReference>